<sequence>MLQTNVQRMPSKKSAPTNGPRLLANLSHTIIDGATVPPPSRIPRRVPSKPPIAVSPSRSPHRQPPQAPSKPSKPPIAVPPSRSPPRQLPLAASTSSSSDQPAPRQATKNLIIVEPSRSRSRNRNPTRTDFRGNVTRRPPPDFIANRCPDLTPEQLQRRRNATDTYHVELRWQWRTAYDDKYGFEENTERFKQEVTKGRGPLRSFSVAVPRILGIVVNTFHKVDMTRKRSISYFMGRRSTKVRNVSDGDDSEENSVVA</sequence>
<dbReference type="EMBL" id="CATQJA010002665">
    <property type="protein sequence ID" value="CAJ0583028.1"/>
    <property type="molecule type" value="Genomic_DNA"/>
</dbReference>
<protein>
    <submittedName>
        <fullName evidence="2">Uncharacterized protein</fullName>
    </submittedName>
</protein>
<feature type="region of interest" description="Disordered" evidence="1">
    <location>
        <begin position="1"/>
        <end position="142"/>
    </location>
</feature>
<dbReference type="Proteomes" id="UP001177023">
    <property type="component" value="Unassembled WGS sequence"/>
</dbReference>
<feature type="compositionally biased region" description="Pro residues" evidence="1">
    <location>
        <begin position="62"/>
        <end position="87"/>
    </location>
</feature>
<organism evidence="2 3">
    <name type="scientific">Mesorhabditis spiculigera</name>
    <dbReference type="NCBI Taxonomy" id="96644"/>
    <lineage>
        <taxon>Eukaryota</taxon>
        <taxon>Metazoa</taxon>
        <taxon>Ecdysozoa</taxon>
        <taxon>Nematoda</taxon>
        <taxon>Chromadorea</taxon>
        <taxon>Rhabditida</taxon>
        <taxon>Rhabditina</taxon>
        <taxon>Rhabditomorpha</taxon>
        <taxon>Rhabditoidea</taxon>
        <taxon>Rhabditidae</taxon>
        <taxon>Mesorhabditinae</taxon>
        <taxon>Mesorhabditis</taxon>
    </lineage>
</organism>
<dbReference type="AlphaFoldDB" id="A0AA36D8F0"/>
<name>A0AA36D8F0_9BILA</name>
<reference evidence="2" key="1">
    <citation type="submission" date="2023-06" db="EMBL/GenBank/DDBJ databases">
        <authorList>
            <person name="Delattre M."/>
        </authorList>
    </citation>
    <scope>NUCLEOTIDE SEQUENCE</scope>
    <source>
        <strain evidence="2">AF72</strain>
    </source>
</reference>
<keyword evidence="3" id="KW-1185">Reference proteome</keyword>
<feature type="non-terminal residue" evidence="2">
    <location>
        <position position="257"/>
    </location>
</feature>
<evidence type="ECO:0000256" key="1">
    <source>
        <dbReference type="SAM" id="MobiDB-lite"/>
    </source>
</evidence>
<comment type="caution">
    <text evidence="2">The sequence shown here is derived from an EMBL/GenBank/DDBJ whole genome shotgun (WGS) entry which is preliminary data.</text>
</comment>
<evidence type="ECO:0000313" key="2">
    <source>
        <dbReference type="EMBL" id="CAJ0583028.1"/>
    </source>
</evidence>
<accession>A0AA36D8F0</accession>
<evidence type="ECO:0000313" key="3">
    <source>
        <dbReference type="Proteomes" id="UP001177023"/>
    </source>
</evidence>
<gene>
    <name evidence="2" type="ORF">MSPICULIGERA_LOCUS21146</name>
</gene>
<proteinExistence type="predicted"/>